<comment type="subcellular location">
    <subcellularLocation>
        <location evidence="1">Endomembrane system</location>
        <topology evidence="1">Multi-pass membrane protein</topology>
    </subcellularLocation>
    <subcellularLocation>
        <location evidence="8">Golgi apparatus membrane</location>
        <topology evidence="8">Multi-pass membrane protein</topology>
    </subcellularLocation>
</comment>
<dbReference type="OrthoDB" id="419770at2759"/>
<accession>A0A814P0F2</accession>
<dbReference type="AlphaFoldDB" id="A0A814P0F2"/>
<evidence type="ECO:0000256" key="1">
    <source>
        <dbReference type="ARBA" id="ARBA00004127"/>
    </source>
</evidence>
<comment type="similarity">
    <text evidence="2 8">Belongs to the PGAP3 family.</text>
</comment>
<feature type="transmembrane region" description="Helical" evidence="8">
    <location>
        <begin position="100"/>
        <end position="122"/>
    </location>
</feature>
<feature type="transmembrane region" description="Helical" evidence="8">
    <location>
        <begin position="219"/>
        <end position="239"/>
    </location>
</feature>
<protein>
    <recommendedName>
        <fullName evidence="8">Post-GPI attachment to proteins factor 3</fullName>
    </recommendedName>
</protein>
<keyword evidence="6 8" id="KW-1133">Transmembrane helix</keyword>
<dbReference type="GO" id="GO:0000139">
    <property type="term" value="C:Golgi membrane"/>
    <property type="evidence" value="ECO:0007669"/>
    <property type="project" value="UniProtKB-SubCell"/>
</dbReference>
<keyword evidence="3 8" id="KW-0337">GPI-anchor biosynthesis</keyword>
<sequence length="281" mass="33285">MNCSTPLGLQEFQVKQPLFEYLTQWSCPDECAYECMWKTVDHMQANGQPVVQFHGKWPFARFLGIQEPASTFFSIFNFLANYLFGYEQLRRHLRYGIHPLYSMWIIFCLISMNAWIWSTIFHTRDKPLTETLDYIAAISLVFAQFVCCIIRVGYRTRFMPAAKIASLFVFCFFLYHAYYLLFVDMDFGYNMTVNILVGLLNVICWILWAIYNYGLGKTYVWRCILSVSLTMVFVAFELADFPPIAWTIDAHSIWHFSTIFLPILWYRFVVDDSRYLLLHTR</sequence>
<comment type="caution">
    <text evidence="8">Lacks conserved residue(s) required for the propagation of feature annotation.</text>
</comment>
<name>A0A814P0F2_ADIRI</name>
<comment type="function">
    <text evidence="8">Involved in the lipid remodeling steps of GPI-anchor maturation.</text>
</comment>
<dbReference type="PANTHER" id="PTHR13148:SF0">
    <property type="entry name" value="POST-GPI ATTACHMENT TO PROTEINS FACTOR 3"/>
    <property type="match status" value="1"/>
</dbReference>
<feature type="transmembrane region" description="Helical" evidence="8">
    <location>
        <begin position="161"/>
        <end position="181"/>
    </location>
</feature>
<feature type="transmembrane region" description="Helical" evidence="8">
    <location>
        <begin position="134"/>
        <end position="154"/>
    </location>
</feature>
<comment type="caution">
    <text evidence="10">The sequence shown here is derived from an EMBL/GenBank/DDBJ whole genome shotgun (WGS) entry which is preliminary data.</text>
</comment>
<feature type="transmembrane region" description="Helical" evidence="8">
    <location>
        <begin position="187"/>
        <end position="207"/>
    </location>
</feature>
<dbReference type="Proteomes" id="UP000663828">
    <property type="component" value="Unassembled WGS sequence"/>
</dbReference>
<feature type="transmembrane region" description="Helical" evidence="8">
    <location>
        <begin position="251"/>
        <end position="269"/>
    </location>
</feature>
<keyword evidence="11" id="KW-1185">Reference proteome</keyword>
<evidence type="ECO:0000256" key="3">
    <source>
        <dbReference type="ARBA" id="ARBA00022502"/>
    </source>
</evidence>
<dbReference type="GO" id="GO:0006506">
    <property type="term" value="P:GPI anchor biosynthetic process"/>
    <property type="evidence" value="ECO:0007669"/>
    <property type="project" value="UniProtKB-KW"/>
</dbReference>
<dbReference type="EMBL" id="CAJNOR010001223">
    <property type="protein sequence ID" value="CAF1101058.1"/>
    <property type="molecule type" value="Genomic_DNA"/>
</dbReference>
<evidence type="ECO:0000256" key="8">
    <source>
        <dbReference type="RuleBase" id="RU365066"/>
    </source>
</evidence>
<evidence type="ECO:0000313" key="11">
    <source>
        <dbReference type="Proteomes" id="UP000663828"/>
    </source>
</evidence>
<keyword evidence="5" id="KW-0732">Signal</keyword>
<keyword evidence="8" id="KW-0333">Golgi apparatus</keyword>
<evidence type="ECO:0000256" key="2">
    <source>
        <dbReference type="ARBA" id="ARBA00006387"/>
    </source>
</evidence>
<evidence type="ECO:0000313" key="9">
    <source>
        <dbReference type="EMBL" id="CAF1050266.1"/>
    </source>
</evidence>
<proteinExistence type="inferred from homology"/>
<reference evidence="10" key="1">
    <citation type="submission" date="2021-02" db="EMBL/GenBank/DDBJ databases">
        <authorList>
            <person name="Nowell W R."/>
        </authorList>
    </citation>
    <scope>NUCLEOTIDE SEQUENCE</scope>
</reference>
<dbReference type="EMBL" id="CAJNOJ010000078">
    <property type="protein sequence ID" value="CAF1050266.1"/>
    <property type="molecule type" value="Genomic_DNA"/>
</dbReference>
<dbReference type="Pfam" id="PF04080">
    <property type="entry name" value="Per1"/>
    <property type="match status" value="1"/>
</dbReference>
<dbReference type="GO" id="GO:0016788">
    <property type="term" value="F:hydrolase activity, acting on ester bonds"/>
    <property type="evidence" value="ECO:0007669"/>
    <property type="project" value="TreeGrafter"/>
</dbReference>
<dbReference type="InterPro" id="IPR007217">
    <property type="entry name" value="Per1-like"/>
</dbReference>
<keyword evidence="4 8" id="KW-0812">Transmembrane</keyword>
<evidence type="ECO:0000256" key="4">
    <source>
        <dbReference type="ARBA" id="ARBA00022692"/>
    </source>
</evidence>
<dbReference type="PANTHER" id="PTHR13148">
    <property type="entry name" value="PER1-RELATED"/>
    <property type="match status" value="1"/>
</dbReference>
<gene>
    <name evidence="9" type="ORF">EDS130_LOCUS17391</name>
    <name evidence="10" type="ORF">XAT740_LOCUS18354</name>
</gene>
<evidence type="ECO:0000256" key="6">
    <source>
        <dbReference type="ARBA" id="ARBA00022989"/>
    </source>
</evidence>
<evidence type="ECO:0000256" key="5">
    <source>
        <dbReference type="ARBA" id="ARBA00022729"/>
    </source>
</evidence>
<evidence type="ECO:0000256" key="7">
    <source>
        <dbReference type="ARBA" id="ARBA00023136"/>
    </source>
</evidence>
<dbReference type="Proteomes" id="UP000663852">
    <property type="component" value="Unassembled WGS sequence"/>
</dbReference>
<keyword evidence="7 8" id="KW-0472">Membrane</keyword>
<evidence type="ECO:0000313" key="10">
    <source>
        <dbReference type="EMBL" id="CAF1101058.1"/>
    </source>
</evidence>
<organism evidence="10 11">
    <name type="scientific">Adineta ricciae</name>
    <name type="common">Rotifer</name>
    <dbReference type="NCBI Taxonomy" id="249248"/>
    <lineage>
        <taxon>Eukaryota</taxon>
        <taxon>Metazoa</taxon>
        <taxon>Spiralia</taxon>
        <taxon>Gnathifera</taxon>
        <taxon>Rotifera</taxon>
        <taxon>Eurotatoria</taxon>
        <taxon>Bdelloidea</taxon>
        <taxon>Adinetida</taxon>
        <taxon>Adinetidae</taxon>
        <taxon>Adineta</taxon>
    </lineage>
</organism>
<dbReference type="GO" id="GO:0005789">
    <property type="term" value="C:endoplasmic reticulum membrane"/>
    <property type="evidence" value="ECO:0007669"/>
    <property type="project" value="TreeGrafter"/>
</dbReference>